<evidence type="ECO:0000256" key="4">
    <source>
        <dbReference type="ARBA" id="ARBA00022692"/>
    </source>
</evidence>
<dbReference type="GO" id="GO:0005794">
    <property type="term" value="C:Golgi apparatus"/>
    <property type="evidence" value="ECO:0007669"/>
    <property type="project" value="TreeGrafter"/>
</dbReference>
<keyword evidence="7" id="KW-0813">Transport</keyword>
<comment type="function">
    <text evidence="1 7">May be involved in both secretory and endocytic intracellular trafficking in the endosomal/prevacuolar compartments.</text>
</comment>
<gene>
    <name evidence="8" type="ORF">TEA_002303</name>
</gene>
<proteinExistence type="inferred from homology"/>
<evidence type="ECO:0000313" key="8">
    <source>
        <dbReference type="EMBL" id="THG05284.1"/>
    </source>
</evidence>
<keyword evidence="6 7" id="KW-0472">Membrane</keyword>
<comment type="subcellular location">
    <subcellularLocation>
        <location evidence="2 7">Membrane</location>
        <topology evidence="2 7">Multi-pass membrane protein</topology>
    </subcellularLocation>
</comment>
<evidence type="ECO:0000256" key="1">
    <source>
        <dbReference type="ARBA" id="ARBA00002501"/>
    </source>
</evidence>
<evidence type="ECO:0000256" key="3">
    <source>
        <dbReference type="ARBA" id="ARBA00006483"/>
    </source>
</evidence>
<sequence>MTTYGTIPTSLPAGGSSKLEFFSRAKDRIRADLGTPRPWKLMITPHSISVPGGPAEAAARVSTNAAFFRMNYAIVVLFALFLGLLWHPISLIVFLVMMCAWLFLYFLRDEPLVIFNRTIDDCTVLMVLSVFTILFLFLTDVTVNIVVGVVVGVVVVVVHGVLRRTDDLVMVDEEEGEVGSGVAWRRLPLKETASSSFSSSS</sequence>
<evidence type="ECO:0000256" key="6">
    <source>
        <dbReference type="ARBA" id="ARBA00023136"/>
    </source>
</evidence>
<dbReference type="GO" id="GO:0016020">
    <property type="term" value="C:membrane"/>
    <property type="evidence" value="ECO:0007669"/>
    <property type="project" value="UniProtKB-SubCell"/>
</dbReference>
<dbReference type="EMBL" id="SDRB02010650">
    <property type="protein sequence ID" value="THG05284.1"/>
    <property type="molecule type" value="Genomic_DNA"/>
</dbReference>
<comment type="similarity">
    <text evidence="3 7">Belongs to the PRA1 family.</text>
</comment>
<dbReference type="InterPro" id="IPR004895">
    <property type="entry name" value="Prenylated_rab_accept_PRA1"/>
</dbReference>
<accession>A0A4S4DR81</accession>
<keyword evidence="4 7" id="KW-0812">Transmembrane</keyword>
<dbReference type="PANTHER" id="PTHR19317">
    <property type="entry name" value="PRENYLATED RAB ACCEPTOR 1-RELATED"/>
    <property type="match status" value="1"/>
</dbReference>
<evidence type="ECO:0000256" key="2">
    <source>
        <dbReference type="ARBA" id="ARBA00004141"/>
    </source>
</evidence>
<keyword evidence="9" id="KW-1185">Reference proteome</keyword>
<dbReference type="GO" id="GO:0005783">
    <property type="term" value="C:endoplasmic reticulum"/>
    <property type="evidence" value="ECO:0007669"/>
    <property type="project" value="UniProtKB-ARBA"/>
</dbReference>
<dbReference type="AlphaFoldDB" id="A0A4S4DR81"/>
<dbReference type="Pfam" id="PF03208">
    <property type="entry name" value="PRA1"/>
    <property type="match status" value="1"/>
</dbReference>
<comment type="caution">
    <text evidence="8">The sequence shown here is derived from an EMBL/GenBank/DDBJ whole genome shotgun (WGS) entry which is preliminary data.</text>
</comment>
<evidence type="ECO:0000313" key="9">
    <source>
        <dbReference type="Proteomes" id="UP000306102"/>
    </source>
</evidence>
<organism evidence="8 9">
    <name type="scientific">Camellia sinensis var. sinensis</name>
    <name type="common">China tea</name>
    <dbReference type="NCBI Taxonomy" id="542762"/>
    <lineage>
        <taxon>Eukaryota</taxon>
        <taxon>Viridiplantae</taxon>
        <taxon>Streptophyta</taxon>
        <taxon>Embryophyta</taxon>
        <taxon>Tracheophyta</taxon>
        <taxon>Spermatophyta</taxon>
        <taxon>Magnoliopsida</taxon>
        <taxon>eudicotyledons</taxon>
        <taxon>Gunneridae</taxon>
        <taxon>Pentapetalae</taxon>
        <taxon>asterids</taxon>
        <taxon>Ericales</taxon>
        <taxon>Theaceae</taxon>
        <taxon>Camellia</taxon>
    </lineage>
</organism>
<dbReference type="PANTHER" id="PTHR19317:SF2">
    <property type="entry name" value="PRA1 FAMILY PROTEIN F2"/>
    <property type="match status" value="1"/>
</dbReference>
<evidence type="ECO:0000256" key="7">
    <source>
        <dbReference type="RuleBase" id="RU363107"/>
    </source>
</evidence>
<dbReference type="GO" id="GO:0016192">
    <property type="term" value="P:vesicle-mediated transport"/>
    <property type="evidence" value="ECO:0007669"/>
    <property type="project" value="TreeGrafter"/>
</dbReference>
<evidence type="ECO:0000256" key="5">
    <source>
        <dbReference type="ARBA" id="ARBA00022989"/>
    </source>
</evidence>
<feature type="transmembrane region" description="Helical" evidence="7">
    <location>
        <begin position="89"/>
        <end position="107"/>
    </location>
</feature>
<keyword evidence="5 7" id="KW-1133">Transmembrane helix</keyword>
<dbReference type="Proteomes" id="UP000306102">
    <property type="component" value="Unassembled WGS sequence"/>
</dbReference>
<feature type="transmembrane region" description="Helical" evidence="7">
    <location>
        <begin position="119"/>
        <end position="137"/>
    </location>
</feature>
<dbReference type="STRING" id="542762.A0A4S4DR81"/>
<protein>
    <recommendedName>
        <fullName evidence="7">PRA1 family protein</fullName>
    </recommendedName>
</protein>
<reference evidence="8 9" key="1">
    <citation type="journal article" date="2018" name="Proc. Natl. Acad. Sci. U.S.A.">
        <title>Draft genome sequence of Camellia sinensis var. sinensis provides insights into the evolution of the tea genome and tea quality.</title>
        <authorList>
            <person name="Wei C."/>
            <person name="Yang H."/>
            <person name="Wang S."/>
            <person name="Zhao J."/>
            <person name="Liu C."/>
            <person name="Gao L."/>
            <person name="Xia E."/>
            <person name="Lu Y."/>
            <person name="Tai Y."/>
            <person name="She G."/>
            <person name="Sun J."/>
            <person name="Cao H."/>
            <person name="Tong W."/>
            <person name="Gao Q."/>
            <person name="Li Y."/>
            <person name="Deng W."/>
            <person name="Jiang X."/>
            <person name="Wang W."/>
            <person name="Chen Q."/>
            <person name="Zhang S."/>
            <person name="Li H."/>
            <person name="Wu J."/>
            <person name="Wang P."/>
            <person name="Li P."/>
            <person name="Shi C."/>
            <person name="Zheng F."/>
            <person name="Jian J."/>
            <person name="Huang B."/>
            <person name="Shan D."/>
            <person name="Shi M."/>
            <person name="Fang C."/>
            <person name="Yue Y."/>
            <person name="Li F."/>
            <person name="Li D."/>
            <person name="Wei S."/>
            <person name="Han B."/>
            <person name="Jiang C."/>
            <person name="Yin Y."/>
            <person name="Xia T."/>
            <person name="Zhang Z."/>
            <person name="Bennetzen J.L."/>
            <person name="Zhao S."/>
            <person name="Wan X."/>
        </authorList>
    </citation>
    <scope>NUCLEOTIDE SEQUENCE [LARGE SCALE GENOMIC DNA]</scope>
    <source>
        <strain evidence="9">cv. Shuchazao</strain>
        <tissue evidence="8">Leaf</tissue>
    </source>
</reference>
<name>A0A4S4DR81_CAMSN</name>